<accession>A0A6J2T0G1</accession>
<dbReference type="RefSeq" id="XP_030370376.1">
    <property type="nucleotide sequence ID" value="XM_030514516.1"/>
</dbReference>
<keyword evidence="3" id="KW-0732">Signal</keyword>
<sequence length="326" mass="35850">MRIKAVHTDVCILFLLCIACSAYAAADRGPSLGLSADTNPMLWARGNGVPYFRASIPMRIYECLRDFSILRCTKLFVLQKLEERKQFAQTGNLTRDFLDQFFGEETQMGSLITQKYHEMPEKELNQRLVANFQRFFKHRDIKLHFLPGMLVKIVPSKENKLKLTLKKAYKTRTGRARRRDSSELPLNLIGLPPLGGSSGGVGSSASVENYEPEVEGDSKQGLLSGGGGSGGDGGGGGGVGHRHGKRKKKHSYKTTMLQMAVPILVMPAILLGSMLPFVLPALKMATILSLLMNNGAFMAALLYAARTHANAQEEQHISYGYGGTYH</sequence>
<feature type="signal peptide" evidence="3">
    <location>
        <begin position="1"/>
        <end position="24"/>
    </location>
</feature>
<feature type="transmembrane region" description="Helical" evidence="2">
    <location>
        <begin position="285"/>
        <end position="305"/>
    </location>
</feature>
<name>A0A6J2T0G1_DROLE</name>
<evidence type="ECO:0000256" key="2">
    <source>
        <dbReference type="SAM" id="Phobius"/>
    </source>
</evidence>
<evidence type="ECO:0000256" key="1">
    <source>
        <dbReference type="SAM" id="MobiDB-lite"/>
    </source>
</evidence>
<protein>
    <submittedName>
        <fullName evidence="5">Uncharacterized protein LOC115620996</fullName>
    </submittedName>
</protein>
<feature type="compositionally biased region" description="Basic residues" evidence="1">
    <location>
        <begin position="240"/>
        <end position="251"/>
    </location>
</feature>
<organism evidence="4 5">
    <name type="scientific">Drosophila lebanonensis</name>
    <name type="common">Fruit fly</name>
    <name type="synonym">Scaptodrosophila lebanonensis</name>
    <dbReference type="NCBI Taxonomy" id="7225"/>
    <lineage>
        <taxon>Eukaryota</taxon>
        <taxon>Metazoa</taxon>
        <taxon>Ecdysozoa</taxon>
        <taxon>Arthropoda</taxon>
        <taxon>Hexapoda</taxon>
        <taxon>Insecta</taxon>
        <taxon>Pterygota</taxon>
        <taxon>Neoptera</taxon>
        <taxon>Endopterygota</taxon>
        <taxon>Diptera</taxon>
        <taxon>Brachycera</taxon>
        <taxon>Muscomorpha</taxon>
        <taxon>Ephydroidea</taxon>
        <taxon>Drosophilidae</taxon>
        <taxon>Scaptodrosophila</taxon>
    </lineage>
</organism>
<evidence type="ECO:0000313" key="5">
    <source>
        <dbReference type="RefSeq" id="XP_030370376.1"/>
    </source>
</evidence>
<dbReference type="GeneID" id="115620996"/>
<keyword evidence="2" id="KW-0812">Transmembrane</keyword>
<feature type="region of interest" description="Disordered" evidence="1">
    <location>
        <begin position="195"/>
        <end position="251"/>
    </location>
</feature>
<evidence type="ECO:0000313" key="4">
    <source>
        <dbReference type="Proteomes" id="UP000504634"/>
    </source>
</evidence>
<dbReference type="OrthoDB" id="6819390at2759"/>
<keyword evidence="2" id="KW-1133">Transmembrane helix</keyword>
<dbReference type="Proteomes" id="UP000504634">
    <property type="component" value="Unplaced"/>
</dbReference>
<proteinExistence type="predicted"/>
<dbReference type="AlphaFoldDB" id="A0A6J2T0G1"/>
<keyword evidence="2" id="KW-0472">Membrane</keyword>
<evidence type="ECO:0000256" key="3">
    <source>
        <dbReference type="SAM" id="SignalP"/>
    </source>
</evidence>
<feature type="transmembrane region" description="Helical" evidence="2">
    <location>
        <begin position="255"/>
        <end position="279"/>
    </location>
</feature>
<reference evidence="5" key="1">
    <citation type="submission" date="2025-08" db="UniProtKB">
        <authorList>
            <consortium name="RefSeq"/>
        </authorList>
    </citation>
    <scope>IDENTIFICATION</scope>
    <source>
        <strain evidence="5">11010-0011.00</strain>
        <tissue evidence="5">Whole body</tissue>
    </source>
</reference>
<feature type="compositionally biased region" description="Gly residues" evidence="1">
    <location>
        <begin position="223"/>
        <end position="239"/>
    </location>
</feature>
<gene>
    <name evidence="5" type="primary">LOC115620996</name>
</gene>
<feature type="chain" id="PRO_5026993898" evidence="3">
    <location>
        <begin position="25"/>
        <end position="326"/>
    </location>
</feature>
<keyword evidence="4" id="KW-1185">Reference proteome</keyword>